<name>A0ABT3ARH8_9RHOB</name>
<dbReference type="Proteomes" id="UP001320899">
    <property type="component" value="Unassembled WGS sequence"/>
</dbReference>
<keyword evidence="6" id="KW-0843">Virulence</keyword>
<accession>A0ABT3ARH8</accession>
<evidence type="ECO:0000313" key="8">
    <source>
        <dbReference type="EMBL" id="MCV2891182.1"/>
    </source>
</evidence>
<dbReference type="PANTHER" id="PTHR38340">
    <property type="entry name" value="S-LAYER PROTEIN"/>
    <property type="match status" value="1"/>
</dbReference>
<protein>
    <recommendedName>
        <fullName evidence="10">Bifunctional hemolysin/adenylate cyclase</fullName>
    </recommendedName>
</protein>
<proteinExistence type="predicted"/>
<comment type="caution">
    <text evidence="8">The sequence shown here is derived from an EMBL/GenBank/DDBJ whole genome shotgun (WGS) entry which is preliminary data.</text>
</comment>
<dbReference type="InterPro" id="IPR050557">
    <property type="entry name" value="RTX_toxin/Mannuronan_C5-epim"/>
</dbReference>
<organism evidence="8 9">
    <name type="scientific">Ruegeria aquimaris</name>
    <dbReference type="NCBI Taxonomy" id="2984333"/>
    <lineage>
        <taxon>Bacteria</taxon>
        <taxon>Pseudomonadati</taxon>
        <taxon>Pseudomonadota</taxon>
        <taxon>Alphaproteobacteria</taxon>
        <taxon>Rhodobacterales</taxon>
        <taxon>Roseobacteraceae</taxon>
        <taxon>Ruegeria</taxon>
    </lineage>
</organism>
<keyword evidence="5" id="KW-0677">Repeat</keyword>
<dbReference type="SUPFAM" id="SSF51120">
    <property type="entry name" value="beta-Roll"/>
    <property type="match status" value="6"/>
</dbReference>
<evidence type="ECO:0000256" key="5">
    <source>
        <dbReference type="ARBA" id="ARBA00022737"/>
    </source>
</evidence>
<dbReference type="InterPro" id="IPR011049">
    <property type="entry name" value="Serralysin-like_metalloprot_C"/>
</dbReference>
<dbReference type="PROSITE" id="PS00330">
    <property type="entry name" value="HEMOLYSIN_CALCIUM"/>
    <property type="match status" value="4"/>
</dbReference>
<keyword evidence="9" id="KW-1185">Reference proteome</keyword>
<dbReference type="InterPro" id="IPR018511">
    <property type="entry name" value="Hemolysin-typ_Ca-bd_CS"/>
</dbReference>
<keyword evidence="3" id="KW-0964">Secreted</keyword>
<keyword evidence="7" id="KW-0472">Membrane</keyword>
<dbReference type="PANTHER" id="PTHR38340:SF1">
    <property type="entry name" value="S-LAYER PROTEIN"/>
    <property type="match status" value="1"/>
</dbReference>
<dbReference type="InterPro" id="IPR001343">
    <property type="entry name" value="Hemolysn_Ca-bd"/>
</dbReference>
<comment type="subcellular location">
    <subcellularLocation>
        <location evidence="1">Membrane</location>
    </subcellularLocation>
    <subcellularLocation>
        <location evidence="2">Secreted</location>
    </subcellularLocation>
</comment>
<evidence type="ECO:0000256" key="7">
    <source>
        <dbReference type="ARBA" id="ARBA00023136"/>
    </source>
</evidence>
<evidence type="ECO:0000256" key="3">
    <source>
        <dbReference type="ARBA" id="ARBA00022525"/>
    </source>
</evidence>
<reference evidence="8 9" key="1">
    <citation type="submission" date="2022-10" db="EMBL/GenBank/DDBJ databases">
        <title>Ruegeria sp. nov., isolated from ocean surface sediments.</title>
        <authorList>
            <person name="He W."/>
            <person name="Xue H.-P."/>
            <person name="Zhang D.-F."/>
        </authorList>
    </citation>
    <scope>NUCLEOTIDE SEQUENCE [LARGE SCALE GENOMIC DNA]</scope>
    <source>
        <strain evidence="8 9">XHP0148</strain>
    </source>
</reference>
<dbReference type="PRINTS" id="PR01488">
    <property type="entry name" value="RTXTOXINA"/>
</dbReference>
<dbReference type="InterPro" id="IPR003995">
    <property type="entry name" value="RTX_toxin_determinant-A"/>
</dbReference>
<evidence type="ECO:0000256" key="6">
    <source>
        <dbReference type="ARBA" id="ARBA00023026"/>
    </source>
</evidence>
<evidence type="ECO:0000256" key="1">
    <source>
        <dbReference type="ARBA" id="ARBA00004370"/>
    </source>
</evidence>
<gene>
    <name evidence="8" type="ORF">OE747_22905</name>
</gene>
<dbReference type="PRINTS" id="PR00313">
    <property type="entry name" value="CABNDNGRPT"/>
</dbReference>
<dbReference type="Pfam" id="PF00353">
    <property type="entry name" value="HemolysinCabind"/>
    <property type="match status" value="7"/>
</dbReference>
<evidence type="ECO:0000256" key="4">
    <source>
        <dbReference type="ARBA" id="ARBA00022656"/>
    </source>
</evidence>
<evidence type="ECO:0000256" key="2">
    <source>
        <dbReference type="ARBA" id="ARBA00004613"/>
    </source>
</evidence>
<evidence type="ECO:0000313" key="9">
    <source>
        <dbReference type="Proteomes" id="UP001320899"/>
    </source>
</evidence>
<sequence length="792" mass="81821">MLVGDGNANLLAGGAGDDTLEGGLASDTLLGGDGNDLLRLWQSTAGDLDSLDGGGDTDTADFSGLGVAVLADLTYDEGQAWTKDSTDAAPGGVNWRQIAELRNIENLTGTVFSDYLLGDGNDNLLSGGSGDDTLQGYLGDDTLLGGAGNDRLHLWQSTAGDLDSLDGGANTDTASFSGLTVAVWADLTYGDGEAWTKDSTEAAPGVGPWRQIAELRNIENLTGTYDDDVLVGDGNDNVLFGGTGDDTLQGGLGDDTLLGGSGNDLLRLWQSTAGDLDSLDGGADTDTADFSGLSVAVWVDLTYGDGEAWTKDSTEAAPGVGAWRQIAELRNIENLTGTGEDDVFVGDGNANRLDGGAGDDTVEGGLGSDTLLGGDGGDLLRLWQSTAGDLDSLDGGADTDTADFSGLGVAVWADLTYGDGEAWTKDTTEAAPGVGAWRQIAELRNIENLTGTDEDDVFVGDGNDNVLVGGTGDDTLQGGLGSDTLLGGDGGDLLHLWQSTAGDFDILDGGSGGDFLDTADFSGFGSAIWVDMNYVDHQVWTKDTSDGTPGPGPWRAIADLVEIEIIRGTAFDDWLSGSDDYNLLAGSLGSDTLEGRGGNDVLRLWESNAGDLDQLDGGDDFDTADFSGFESAIWVDLTYADPQVWTKDTADATPGVGPWRGIATFTSIEAVLGTELNDYLIGNSEDNTFDGGDGDDHLTGGIGNDTLTGGAGDDIFIFADGSEDDVIIDFDEFNDNEKIDLSAMSGITSFADLTGGLMQQVGADVSISDRAGSVITVKNALIGDMDANDFIF</sequence>
<keyword evidence="4" id="KW-0800">Toxin</keyword>
<dbReference type="EMBL" id="JAOWLB010000030">
    <property type="protein sequence ID" value="MCV2891182.1"/>
    <property type="molecule type" value="Genomic_DNA"/>
</dbReference>
<evidence type="ECO:0008006" key="10">
    <source>
        <dbReference type="Google" id="ProtNLM"/>
    </source>
</evidence>
<dbReference type="Gene3D" id="2.150.10.10">
    <property type="entry name" value="Serralysin-like metalloprotease, C-terminal"/>
    <property type="match status" value="7"/>
</dbReference>